<evidence type="ECO:0000256" key="2">
    <source>
        <dbReference type="ARBA" id="ARBA00022525"/>
    </source>
</evidence>
<dbReference type="HOGENOM" id="CLU_144932_1_0_1"/>
<keyword evidence="4 5" id="KW-1015">Disulfide bond</keyword>
<reference evidence="9" key="1">
    <citation type="journal article" date="2013" name="Genome Announc.">
        <title>Draft genome sequence of Neofusicoccum parvum isolate UCR-NP2, a fungal vascular pathogen associated with grapevine cankers.</title>
        <authorList>
            <person name="Blanco-Ulate B."/>
            <person name="Rolshausen P."/>
            <person name="Cantu D."/>
        </authorList>
    </citation>
    <scope>NUCLEOTIDE SEQUENCE [LARGE SCALE GENOMIC DNA]</scope>
    <source>
        <strain evidence="9">UCR-NP2</strain>
    </source>
</reference>
<comment type="subcellular location">
    <subcellularLocation>
        <location evidence="1">Secreted</location>
    </subcellularLocation>
</comment>
<evidence type="ECO:0000256" key="4">
    <source>
        <dbReference type="ARBA" id="ARBA00023157"/>
    </source>
</evidence>
<dbReference type="EMBL" id="KB915822">
    <property type="protein sequence ID" value="EOD51690.1"/>
    <property type="molecule type" value="Genomic_DNA"/>
</dbReference>
<dbReference type="InterPro" id="IPR032382">
    <property type="entry name" value="AltA1"/>
</dbReference>
<dbReference type="Gene3D" id="2.40.350.20">
    <property type="match status" value="1"/>
</dbReference>
<feature type="disulfide bond" evidence="5">
    <location>
        <begin position="105"/>
        <end position="117"/>
    </location>
</feature>
<proteinExistence type="predicted"/>
<keyword evidence="2" id="KW-0964">Secreted</keyword>
<dbReference type="OrthoDB" id="3928926at2759"/>
<dbReference type="PROSITE" id="PS51895">
    <property type="entry name" value="AA1"/>
    <property type="match status" value="1"/>
</dbReference>
<comment type="caution">
    <text evidence="5">Lacks conserved residue(s) required for the propagation of feature annotation.</text>
</comment>
<gene>
    <name evidence="8" type="ORF">UCRNP2_1520</name>
</gene>
<sequence length="128" mass="13681">MRFTAFLAATAFGAFATASEEAHVRDFSLRTNNGLQSISFKLQPANLQCTSSSAAELAGTSFITCDTSKYRFSINGTKPEYQLTIIKEVAVGAGIQGSIKFQPQCHAGGDGVNDYVCYLANDIDLILA</sequence>
<evidence type="ECO:0000256" key="6">
    <source>
        <dbReference type="SAM" id="SignalP"/>
    </source>
</evidence>
<evidence type="ECO:0000313" key="9">
    <source>
        <dbReference type="Proteomes" id="UP000013521"/>
    </source>
</evidence>
<organism evidence="8 9">
    <name type="scientific">Botryosphaeria parva (strain UCR-NP2)</name>
    <name type="common">Grapevine canker fungus</name>
    <name type="synonym">Neofusicoccum parvum</name>
    <dbReference type="NCBI Taxonomy" id="1287680"/>
    <lineage>
        <taxon>Eukaryota</taxon>
        <taxon>Fungi</taxon>
        <taxon>Dikarya</taxon>
        <taxon>Ascomycota</taxon>
        <taxon>Pezizomycotina</taxon>
        <taxon>Dothideomycetes</taxon>
        <taxon>Dothideomycetes incertae sedis</taxon>
        <taxon>Botryosphaeriales</taxon>
        <taxon>Botryosphaeriaceae</taxon>
        <taxon>Neofusicoccum</taxon>
    </lineage>
</organism>
<dbReference type="AlphaFoldDB" id="R1GJ32"/>
<dbReference type="Pfam" id="PF16541">
    <property type="entry name" value="AltA1"/>
    <property type="match status" value="1"/>
</dbReference>
<evidence type="ECO:0000256" key="1">
    <source>
        <dbReference type="ARBA" id="ARBA00004613"/>
    </source>
</evidence>
<keyword evidence="3 6" id="KW-0732">Signal</keyword>
<evidence type="ECO:0000256" key="3">
    <source>
        <dbReference type="ARBA" id="ARBA00022729"/>
    </source>
</evidence>
<dbReference type="KEGG" id="npa:UCRNP2_1520"/>
<name>R1GJ32_BOTPV</name>
<evidence type="ECO:0000313" key="8">
    <source>
        <dbReference type="EMBL" id="EOD51690.1"/>
    </source>
</evidence>
<dbReference type="Proteomes" id="UP000013521">
    <property type="component" value="Unassembled WGS sequence"/>
</dbReference>
<dbReference type="GO" id="GO:0005576">
    <property type="term" value="C:extracellular region"/>
    <property type="evidence" value="ECO:0007669"/>
    <property type="project" value="UniProtKB-SubCell"/>
</dbReference>
<protein>
    <submittedName>
        <fullName evidence="8">Putative short-chain dehydrogenase reductase sdr protein</fullName>
    </submittedName>
</protein>
<feature type="chain" id="PRO_5004360523" evidence="6">
    <location>
        <begin position="19"/>
        <end position="128"/>
    </location>
</feature>
<accession>R1GJ32</accession>
<feature type="signal peptide" evidence="6">
    <location>
        <begin position="1"/>
        <end position="18"/>
    </location>
</feature>
<feature type="domain" description="AA1-like" evidence="7">
    <location>
        <begin position="17"/>
        <end position="128"/>
    </location>
</feature>
<evidence type="ECO:0000259" key="7">
    <source>
        <dbReference type="PROSITE" id="PS51895"/>
    </source>
</evidence>
<evidence type="ECO:0000256" key="5">
    <source>
        <dbReference type="PROSITE-ProRule" id="PRU01243"/>
    </source>
</evidence>